<evidence type="ECO:0000256" key="2">
    <source>
        <dbReference type="SAM" id="MobiDB-lite"/>
    </source>
</evidence>
<keyword evidence="1" id="KW-0597">Phosphoprotein</keyword>
<accession>A0A645CE36</accession>
<dbReference type="AlphaFoldDB" id="A0A645CE36"/>
<evidence type="ECO:0000313" key="4">
    <source>
        <dbReference type="EMBL" id="MPM75194.1"/>
    </source>
</evidence>
<dbReference type="GO" id="GO:0000155">
    <property type="term" value="F:phosphorelay sensor kinase activity"/>
    <property type="evidence" value="ECO:0007669"/>
    <property type="project" value="TreeGrafter"/>
</dbReference>
<reference evidence="4" key="1">
    <citation type="submission" date="2019-08" db="EMBL/GenBank/DDBJ databases">
        <authorList>
            <person name="Kucharzyk K."/>
            <person name="Murdoch R.W."/>
            <person name="Higgins S."/>
            <person name="Loffler F."/>
        </authorList>
    </citation>
    <scope>NUCLEOTIDE SEQUENCE</scope>
</reference>
<keyword evidence="4" id="KW-0418">Kinase</keyword>
<name>A0A645CE36_9ZZZZ</name>
<organism evidence="4">
    <name type="scientific">bioreactor metagenome</name>
    <dbReference type="NCBI Taxonomy" id="1076179"/>
    <lineage>
        <taxon>unclassified sequences</taxon>
        <taxon>metagenomes</taxon>
        <taxon>ecological metagenomes</taxon>
    </lineage>
</organism>
<dbReference type="EMBL" id="VSSQ01026465">
    <property type="protein sequence ID" value="MPM75194.1"/>
    <property type="molecule type" value="Genomic_DNA"/>
</dbReference>
<evidence type="ECO:0000256" key="1">
    <source>
        <dbReference type="ARBA" id="ARBA00022553"/>
    </source>
</evidence>
<dbReference type="SUPFAM" id="SSF55874">
    <property type="entry name" value="ATPase domain of HSP90 chaperone/DNA topoisomerase II/histidine kinase"/>
    <property type="match status" value="1"/>
</dbReference>
<dbReference type="Pfam" id="PF02518">
    <property type="entry name" value="HATPase_c"/>
    <property type="match status" value="1"/>
</dbReference>
<proteinExistence type="predicted"/>
<protein>
    <submittedName>
        <fullName evidence="4">Adaptive-response sensory-kinase SasA</fullName>
        <ecNumber evidence="4">2.7.-.-</ecNumber>
    </submittedName>
</protein>
<dbReference type="EC" id="2.7.-.-" evidence="4"/>
<dbReference type="InterPro" id="IPR005467">
    <property type="entry name" value="His_kinase_dom"/>
</dbReference>
<sequence>MGLGLALVKRFVELHGGKVWVNATPGKGSTFTFRIPKKPENKTQEKEKRNSLQLPYELEIEREKEKVRGEMN</sequence>
<dbReference type="Gene3D" id="3.30.565.10">
    <property type="entry name" value="Histidine kinase-like ATPase, C-terminal domain"/>
    <property type="match status" value="1"/>
</dbReference>
<evidence type="ECO:0000259" key="3">
    <source>
        <dbReference type="PROSITE" id="PS50109"/>
    </source>
</evidence>
<dbReference type="InterPro" id="IPR036890">
    <property type="entry name" value="HATPase_C_sf"/>
</dbReference>
<dbReference type="PANTHER" id="PTHR43547">
    <property type="entry name" value="TWO-COMPONENT HISTIDINE KINASE"/>
    <property type="match status" value="1"/>
</dbReference>
<keyword evidence="4" id="KW-0808">Transferase</keyword>
<gene>
    <name evidence="4" type="primary">sasA_296</name>
    <name evidence="4" type="ORF">SDC9_122185</name>
</gene>
<dbReference type="PROSITE" id="PS50109">
    <property type="entry name" value="HIS_KIN"/>
    <property type="match status" value="1"/>
</dbReference>
<comment type="caution">
    <text evidence="4">The sequence shown here is derived from an EMBL/GenBank/DDBJ whole genome shotgun (WGS) entry which is preliminary data.</text>
</comment>
<feature type="domain" description="Histidine kinase" evidence="3">
    <location>
        <begin position="1"/>
        <end position="39"/>
    </location>
</feature>
<dbReference type="PANTHER" id="PTHR43547:SF2">
    <property type="entry name" value="HYBRID SIGNAL TRANSDUCTION HISTIDINE KINASE C"/>
    <property type="match status" value="1"/>
</dbReference>
<feature type="region of interest" description="Disordered" evidence="2">
    <location>
        <begin position="32"/>
        <end position="54"/>
    </location>
</feature>
<dbReference type="InterPro" id="IPR003594">
    <property type="entry name" value="HATPase_dom"/>
</dbReference>
<feature type="compositionally biased region" description="Basic and acidic residues" evidence="2">
    <location>
        <begin position="37"/>
        <end position="50"/>
    </location>
</feature>